<evidence type="ECO:0000256" key="4">
    <source>
        <dbReference type="ARBA" id="ARBA00022723"/>
    </source>
</evidence>
<proteinExistence type="inferred from homology"/>
<keyword evidence="6 8" id="KW-0408">Iron</keyword>
<keyword evidence="4 8" id="KW-0479">Metal-binding</keyword>
<keyword evidence="5 8" id="KW-0560">Oxidoreductase</keyword>
<dbReference type="GO" id="GO:0006805">
    <property type="term" value="P:xenobiotic metabolic process"/>
    <property type="evidence" value="ECO:0007669"/>
    <property type="project" value="TreeGrafter"/>
</dbReference>
<name>A0A8J2PCK7_9HEXA</name>
<evidence type="ECO:0000313" key="11">
    <source>
        <dbReference type="Proteomes" id="UP000708208"/>
    </source>
</evidence>
<evidence type="ECO:0000256" key="3">
    <source>
        <dbReference type="ARBA" id="ARBA00022617"/>
    </source>
</evidence>
<evidence type="ECO:0000256" key="1">
    <source>
        <dbReference type="ARBA" id="ARBA00001971"/>
    </source>
</evidence>
<dbReference type="GO" id="GO:0006082">
    <property type="term" value="P:organic acid metabolic process"/>
    <property type="evidence" value="ECO:0007669"/>
    <property type="project" value="TreeGrafter"/>
</dbReference>
<dbReference type="Pfam" id="PF00067">
    <property type="entry name" value="p450"/>
    <property type="match status" value="1"/>
</dbReference>
<dbReference type="GO" id="GO:0005506">
    <property type="term" value="F:iron ion binding"/>
    <property type="evidence" value="ECO:0007669"/>
    <property type="project" value="InterPro"/>
</dbReference>
<evidence type="ECO:0000256" key="9">
    <source>
        <dbReference type="SAM" id="SignalP"/>
    </source>
</evidence>
<dbReference type="PROSITE" id="PS00086">
    <property type="entry name" value="CYTOCHROME_P450"/>
    <property type="match status" value="1"/>
</dbReference>
<gene>
    <name evidence="10" type="ORF">AFUS01_LOCUS26983</name>
</gene>
<accession>A0A8J2PCK7</accession>
<dbReference type="InterPro" id="IPR050182">
    <property type="entry name" value="Cytochrome_P450_fam2"/>
</dbReference>
<evidence type="ECO:0000256" key="6">
    <source>
        <dbReference type="ARBA" id="ARBA00023004"/>
    </source>
</evidence>
<organism evidence="10 11">
    <name type="scientific">Allacma fusca</name>
    <dbReference type="NCBI Taxonomy" id="39272"/>
    <lineage>
        <taxon>Eukaryota</taxon>
        <taxon>Metazoa</taxon>
        <taxon>Ecdysozoa</taxon>
        <taxon>Arthropoda</taxon>
        <taxon>Hexapoda</taxon>
        <taxon>Collembola</taxon>
        <taxon>Symphypleona</taxon>
        <taxon>Sminthuridae</taxon>
        <taxon>Allacma</taxon>
    </lineage>
</organism>
<feature type="signal peptide" evidence="9">
    <location>
        <begin position="1"/>
        <end position="21"/>
    </location>
</feature>
<protein>
    <recommendedName>
        <fullName evidence="12">Cytochrome P450</fullName>
    </recommendedName>
</protein>
<comment type="cofactor">
    <cofactor evidence="1">
        <name>heme</name>
        <dbReference type="ChEBI" id="CHEBI:30413"/>
    </cofactor>
</comment>
<dbReference type="OrthoDB" id="1055148at2759"/>
<keyword evidence="3 8" id="KW-0349">Heme</keyword>
<dbReference type="AlphaFoldDB" id="A0A8J2PCK7"/>
<dbReference type="GO" id="GO:0020037">
    <property type="term" value="F:heme binding"/>
    <property type="evidence" value="ECO:0007669"/>
    <property type="project" value="InterPro"/>
</dbReference>
<comment type="similarity">
    <text evidence="2 8">Belongs to the cytochrome P450 family.</text>
</comment>
<keyword evidence="11" id="KW-1185">Reference proteome</keyword>
<dbReference type="InterPro" id="IPR017972">
    <property type="entry name" value="Cyt_P450_CS"/>
</dbReference>
<evidence type="ECO:0000256" key="5">
    <source>
        <dbReference type="ARBA" id="ARBA00023002"/>
    </source>
</evidence>
<dbReference type="PANTHER" id="PTHR24300:SF376">
    <property type="entry name" value="CYTOCHROME P450 15A1"/>
    <property type="match status" value="1"/>
</dbReference>
<comment type="caution">
    <text evidence="10">The sequence shown here is derived from an EMBL/GenBank/DDBJ whole genome shotgun (WGS) entry which is preliminary data.</text>
</comment>
<evidence type="ECO:0000256" key="8">
    <source>
        <dbReference type="RuleBase" id="RU000461"/>
    </source>
</evidence>
<dbReference type="GO" id="GO:0016712">
    <property type="term" value="F:oxidoreductase activity, acting on paired donors, with incorporation or reduction of molecular oxygen, reduced flavin or flavoprotein as one donor, and incorporation of one atom of oxygen"/>
    <property type="evidence" value="ECO:0007669"/>
    <property type="project" value="TreeGrafter"/>
</dbReference>
<reference evidence="10" key="1">
    <citation type="submission" date="2021-06" db="EMBL/GenBank/DDBJ databases">
        <authorList>
            <person name="Hodson N. C."/>
            <person name="Mongue J. A."/>
            <person name="Jaron S. K."/>
        </authorList>
    </citation>
    <scope>NUCLEOTIDE SEQUENCE</scope>
</reference>
<dbReference type="PANTHER" id="PTHR24300">
    <property type="entry name" value="CYTOCHROME P450 508A4-RELATED"/>
    <property type="match status" value="1"/>
</dbReference>
<evidence type="ECO:0008006" key="12">
    <source>
        <dbReference type="Google" id="ProtNLM"/>
    </source>
</evidence>
<dbReference type="GO" id="GO:0005737">
    <property type="term" value="C:cytoplasm"/>
    <property type="evidence" value="ECO:0007669"/>
    <property type="project" value="TreeGrafter"/>
</dbReference>
<sequence>MEFRFWCIVLLYLCGASLVWSVWDKWMGYRKKRPPGPMRIPILGNLLLMLPAVMDPTKSKSSSYFLNNWVNFKPAYIIIHSMTKIFGPIMSLKFGINHAIIVGSSKYVKEVFCREEFTHRYADDWFTERSFGKPLGLIFINDEPYKKIKNFTVRNLKDFGFGKKQTMEAAVEEELLQFLDYFQEKSKRSGGVVHMEHAFTLPVLNILWNMVAGSRFSYEDQKLKTLISDVEELSRSFDIGGNILMAFPLLRYVAPELTGHTQQMGIYRKLHEYFRSMLTERRVLGSYSENPRDFVDIFLQKMDENNNSESDEKDLYTEEQFIMVCLDLFTAGSETNANTLDFGILYMILNPGVQRKVQAEIDEVIGKSRLPVYADRLNMPYTEATILEIQRMCNVIPLVHRVCTKDTVLGGYHIKKKDVMIANLHSVHMDEQVWDNPGQFRPERFLSSSGSLKPSSHFLPFGIGKRVCIGEALAKLTLFMYFTAVLQRFSFSKAPGYPPPSENPGKGFTVCPDAFYALVKTRV</sequence>
<dbReference type="GO" id="GO:0008395">
    <property type="term" value="F:steroid hydroxylase activity"/>
    <property type="evidence" value="ECO:0007669"/>
    <property type="project" value="TreeGrafter"/>
</dbReference>
<dbReference type="FunFam" id="1.10.630.10:FF:000036">
    <property type="entry name" value="CYtochrome P450 family"/>
    <property type="match status" value="1"/>
</dbReference>
<dbReference type="Proteomes" id="UP000708208">
    <property type="component" value="Unassembled WGS sequence"/>
</dbReference>
<keyword evidence="9" id="KW-0732">Signal</keyword>
<feature type="chain" id="PRO_5035178352" description="Cytochrome P450" evidence="9">
    <location>
        <begin position="22"/>
        <end position="523"/>
    </location>
</feature>
<evidence type="ECO:0000256" key="2">
    <source>
        <dbReference type="ARBA" id="ARBA00010617"/>
    </source>
</evidence>
<dbReference type="EMBL" id="CAJVCH010368023">
    <property type="protein sequence ID" value="CAG7816358.1"/>
    <property type="molecule type" value="Genomic_DNA"/>
</dbReference>
<evidence type="ECO:0000256" key="7">
    <source>
        <dbReference type="ARBA" id="ARBA00023033"/>
    </source>
</evidence>
<keyword evidence="7 8" id="KW-0503">Monooxygenase</keyword>
<dbReference type="InterPro" id="IPR001128">
    <property type="entry name" value="Cyt_P450"/>
</dbReference>
<evidence type="ECO:0000313" key="10">
    <source>
        <dbReference type="EMBL" id="CAG7816358.1"/>
    </source>
</evidence>